<dbReference type="PANTHER" id="PTHR42964">
    <property type="entry name" value="ENOYL-COA HYDRATASE"/>
    <property type="match status" value="1"/>
</dbReference>
<evidence type="ECO:0000313" key="4">
    <source>
        <dbReference type="Proteomes" id="UP000805614"/>
    </source>
</evidence>
<protein>
    <submittedName>
        <fullName evidence="3">Enoyl-CoA hydratase/isomerase family protein</fullName>
    </submittedName>
</protein>
<dbReference type="Gene3D" id="3.90.226.10">
    <property type="entry name" value="2-enoyl-CoA Hydratase, Chain A, domain 1"/>
    <property type="match status" value="1"/>
</dbReference>
<gene>
    <name evidence="3" type="ORF">HKK74_09215</name>
</gene>
<dbReference type="PANTHER" id="PTHR42964:SF1">
    <property type="entry name" value="POLYKETIDE BIOSYNTHESIS ENOYL-COA HYDRATASE PKSH-RELATED"/>
    <property type="match status" value="1"/>
</dbReference>
<evidence type="ECO:0000256" key="1">
    <source>
        <dbReference type="ARBA" id="ARBA00005254"/>
    </source>
</evidence>
<keyword evidence="4" id="KW-1185">Reference proteome</keyword>
<comment type="similarity">
    <text evidence="1">Belongs to the enoyl-CoA hydratase/isomerase family.</text>
</comment>
<comment type="caution">
    <text evidence="3">The sequence shown here is derived from an EMBL/GenBank/DDBJ whole genome shotgun (WGS) entry which is preliminary data.</text>
</comment>
<name>A0ABR7LM52_9ACTN</name>
<proteinExistence type="inferred from homology"/>
<dbReference type="Pfam" id="PF16113">
    <property type="entry name" value="ECH_2"/>
    <property type="match status" value="1"/>
</dbReference>
<dbReference type="InterPro" id="IPR029045">
    <property type="entry name" value="ClpP/crotonase-like_dom_sf"/>
</dbReference>
<dbReference type="Gene3D" id="1.10.12.10">
    <property type="entry name" value="Lyase 2-enoyl-coa Hydratase, Chain A, domain 2"/>
    <property type="match status" value="1"/>
</dbReference>
<dbReference type="InterPro" id="IPR045004">
    <property type="entry name" value="ECH_dom"/>
</dbReference>
<evidence type="ECO:0000259" key="2">
    <source>
        <dbReference type="Pfam" id="PF16113"/>
    </source>
</evidence>
<reference evidence="3 4" key="1">
    <citation type="submission" date="2020-06" db="EMBL/GenBank/DDBJ databases">
        <title>Actinomadura xiongansis sp. nov., isolated from soil of Baiyangdian.</title>
        <authorList>
            <person name="Zhang X."/>
        </authorList>
    </citation>
    <scope>NUCLEOTIDE SEQUENCE [LARGE SCALE GENOMIC DNA]</scope>
    <source>
        <strain evidence="3 4">HBUM206468</strain>
    </source>
</reference>
<organism evidence="3 4">
    <name type="scientific">Actinomadura alba</name>
    <dbReference type="NCBI Taxonomy" id="406431"/>
    <lineage>
        <taxon>Bacteria</taxon>
        <taxon>Bacillati</taxon>
        <taxon>Actinomycetota</taxon>
        <taxon>Actinomycetes</taxon>
        <taxon>Streptosporangiales</taxon>
        <taxon>Thermomonosporaceae</taxon>
        <taxon>Actinomadura</taxon>
    </lineage>
</organism>
<sequence length="294" mass="30925">MYETIVYEVGDRIAHITLNRPEARNALNDVMIEELLDAFGRAKADDEVRVIVLTGVGDRAFCAGADLGGADRARRAGRSIAGVDGTGRSIAGVDAQDTGAPTGDGADGPAPATGAIRASAPYRLFTAFPRLGKPIIARLAGHAIAGGLGLAASCDLVIAAEDVKLGTPEVNVGLWPMMIMAIINRNVAPKQAFKLYYTGQTISAREGVQVGLVTEAVPRDRLDARVDELARTIAAKSPVGLRHGRDAFFAIDGLPFDDQIAHLLGQLVVVGATEDAKEGITAFLEKRSPEFTGR</sequence>
<accession>A0ABR7LM52</accession>
<dbReference type="EMBL" id="JABVEC010000005">
    <property type="protein sequence ID" value="MBC6465674.1"/>
    <property type="molecule type" value="Genomic_DNA"/>
</dbReference>
<feature type="domain" description="Enoyl-CoA hydratase/isomerase" evidence="2">
    <location>
        <begin position="14"/>
        <end position="232"/>
    </location>
</feature>
<dbReference type="SUPFAM" id="SSF52096">
    <property type="entry name" value="ClpP/crotonase"/>
    <property type="match status" value="1"/>
</dbReference>
<dbReference type="CDD" id="cd06558">
    <property type="entry name" value="crotonase-like"/>
    <property type="match status" value="1"/>
</dbReference>
<evidence type="ECO:0000313" key="3">
    <source>
        <dbReference type="EMBL" id="MBC6465674.1"/>
    </source>
</evidence>
<dbReference type="Proteomes" id="UP000805614">
    <property type="component" value="Unassembled WGS sequence"/>
</dbReference>
<dbReference type="RefSeq" id="WP_187242689.1">
    <property type="nucleotide sequence ID" value="NZ_BAAAOK010000006.1"/>
</dbReference>
<dbReference type="InterPro" id="IPR014748">
    <property type="entry name" value="Enoyl-CoA_hydra_C"/>
</dbReference>
<dbReference type="InterPro" id="IPR051683">
    <property type="entry name" value="Enoyl-CoA_Hydratase/Isomerase"/>
</dbReference>